<sequence>MATNQIRREAAKRKLENQQKRRAERARRRQRTALITSASVVVVVVVAVVLLSTVGMPGGGDDPAAPPADAPTPSAAPAALGDCAFTPTPDEPAAKPAPVPTVTTASTSGTAAVSLETNRGPIPLTLDRATGPCAVESFLSLVNAGYFNDTPCHRLTTGEGLKVLQCGDPTGQGTGGPGYTINDEPPTNLAPAPSGGGTVIYPRGTLAMAKTSAPNSGGSQFFLVYADSTLPPDYTVFGTVGPDGLATLDAIAQGGSDDANGPGDGAPRTPVTIQTATAA</sequence>
<dbReference type="GO" id="GO:0003755">
    <property type="term" value="F:peptidyl-prolyl cis-trans isomerase activity"/>
    <property type="evidence" value="ECO:0007669"/>
    <property type="project" value="InterPro"/>
</dbReference>
<evidence type="ECO:0000313" key="6">
    <source>
        <dbReference type="Proteomes" id="UP000321261"/>
    </source>
</evidence>
<accession>A0A561T1F0</accession>
<gene>
    <name evidence="5" type="ORF">FHX44_116879</name>
</gene>
<dbReference type="AlphaFoldDB" id="A0A561T1F0"/>
<dbReference type="InterPro" id="IPR044666">
    <property type="entry name" value="Cyclophilin_A-like"/>
</dbReference>
<keyword evidence="5" id="KW-0413">Isomerase</keyword>
<feature type="region of interest" description="Disordered" evidence="2">
    <location>
        <begin position="60"/>
        <end position="111"/>
    </location>
</feature>
<dbReference type="Proteomes" id="UP000321261">
    <property type="component" value="Unassembled WGS sequence"/>
</dbReference>
<dbReference type="PROSITE" id="PS50072">
    <property type="entry name" value="CSA_PPIASE_2"/>
    <property type="match status" value="1"/>
</dbReference>
<organism evidence="5 6">
    <name type="scientific">Pseudonocardia hierapolitana</name>
    <dbReference type="NCBI Taxonomy" id="1128676"/>
    <lineage>
        <taxon>Bacteria</taxon>
        <taxon>Bacillati</taxon>
        <taxon>Actinomycetota</taxon>
        <taxon>Actinomycetes</taxon>
        <taxon>Pseudonocardiales</taxon>
        <taxon>Pseudonocardiaceae</taxon>
        <taxon>Pseudonocardia</taxon>
    </lineage>
</organism>
<comment type="caution">
    <text evidence="5">The sequence shown here is derived from an EMBL/GenBank/DDBJ whole genome shotgun (WGS) entry which is preliminary data.</text>
</comment>
<comment type="function">
    <text evidence="1">PPIases accelerate the folding of proteins. It catalyzes the cis-trans isomerization of proline imidic peptide bonds in oligopeptides.</text>
</comment>
<keyword evidence="6" id="KW-1185">Reference proteome</keyword>
<dbReference type="Pfam" id="PF00160">
    <property type="entry name" value="Pro_isomerase"/>
    <property type="match status" value="1"/>
</dbReference>
<keyword evidence="3" id="KW-0472">Membrane</keyword>
<dbReference type="EMBL" id="VIWU01000001">
    <property type="protein sequence ID" value="TWF80936.1"/>
    <property type="molecule type" value="Genomic_DNA"/>
</dbReference>
<evidence type="ECO:0000313" key="5">
    <source>
        <dbReference type="EMBL" id="TWF80936.1"/>
    </source>
</evidence>
<name>A0A561T1F0_9PSEU</name>
<reference evidence="5 6" key="1">
    <citation type="submission" date="2019-06" db="EMBL/GenBank/DDBJ databases">
        <title>Sequencing the genomes of 1000 actinobacteria strains.</title>
        <authorList>
            <person name="Klenk H.-P."/>
        </authorList>
    </citation>
    <scope>NUCLEOTIDE SEQUENCE [LARGE SCALE GENOMIC DNA]</scope>
    <source>
        <strain evidence="5 6">DSM 45671</strain>
    </source>
</reference>
<protein>
    <submittedName>
        <fullName evidence="5">Peptidyl-prolyl cis-trans isomerase B (Cyclophilin B)</fullName>
    </submittedName>
</protein>
<evidence type="ECO:0000259" key="4">
    <source>
        <dbReference type="PROSITE" id="PS50072"/>
    </source>
</evidence>
<feature type="compositionally biased region" description="Low complexity" evidence="2">
    <location>
        <begin position="94"/>
        <end position="111"/>
    </location>
</feature>
<keyword evidence="3" id="KW-1133">Transmembrane helix</keyword>
<dbReference type="SUPFAM" id="SSF50891">
    <property type="entry name" value="Cyclophilin-like"/>
    <property type="match status" value="1"/>
</dbReference>
<feature type="compositionally biased region" description="Basic and acidic residues" evidence="2">
    <location>
        <begin position="1"/>
        <end position="21"/>
    </location>
</feature>
<feature type="region of interest" description="Disordered" evidence="2">
    <location>
        <begin position="1"/>
        <end position="30"/>
    </location>
</feature>
<evidence type="ECO:0000256" key="3">
    <source>
        <dbReference type="SAM" id="Phobius"/>
    </source>
</evidence>
<dbReference type="RefSeq" id="WP_147259533.1">
    <property type="nucleotide sequence ID" value="NZ_VIWU01000001.1"/>
</dbReference>
<dbReference type="PANTHER" id="PTHR45625">
    <property type="entry name" value="PEPTIDYL-PROLYL CIS-TRANS ISOMERASE-RELATED"/>
    <property type="match status" value="1"/>
</dbReference>
<proteinExistence type="predicted"/>
<dbReference type="Gene3D" id="2.40.100.10">
    <property type="entry name" value="Cyclophilin-like"/>
    <property type="match status" value="1"/>
</dbReference>
<dbReference type="PANTHER" id="PTHR45625:SF3">
    <property type="entry name" value="PEPTIDYL-PROLYL CIS-TRANS ISOMERASE B-RELATED"/>
    <property type="match status" value="1"/>
</dbReference>
<feature type="transmembrane region" description="Helical" evidence="3">
    <location>
        <begin position="32"/>
        <end position="51"/>
    </location>
</feature>
<evidence type="ECO:0000256" key="1">
    <source>
        <dbReference type="ARBA" id="ARBA00002388"/>
    </source>
</evidence>
<dbReference type="InterPro" id="IPR002130">
    <property type="entry name" value="Cyclophilin-type_PPIase_dom"/>
</dbReference>
<keyword evidence="3" id="KW-0812">Transmembrane</keyword>
<evidence type="ECO:0000256" key="2">
    <source>
        <dbReference type="SAM" id="MobiDB-lite"/>
    </source>
</evidence>
<dbReference type="InterPro" id="IPR029000">
    <property type="entry name" value="Cyclophilin-like_dom_sf"/>
</dbReference>
<feature type="region of interest" description="Disordered" evidence="2">
    <location>
        <begin position="253"/>
        <end position="279"/>
    </location>
</feature>
<feature type="domain" description="PPIase cyclophilin-type" evidence="4">
    <location>
        <begin position="116"/>
        <end position="278"/>
    </location>
</feature>
<dbReference type="OrthoDB" id="5507614at2"/>